<dbReference type="InterPro" id="IPR007120">
    <property type="entry name" value="DNA-dir_RNAP_su2_dom"/>
</dbReference>
<keyword evidence="8" id="KW-0934">Plastid</keyword>
<dbReference type="Gene3D" id="3.90.1100.10">
    <property type="match status" value="1"/>
</dbReference>
<dbReference type="Pfam" id="PF06883">
    <property type="entry name" value="RNA_pol_Rpa2_4"/>
    <property type="match status" value="1"/>
</dbReference>
<dbReference type="FunFam" id="2.40.270.10:FF:000006">
    <property type="entry name" value="DNA-directed RNA polymerase subunit beta"/>
    <property type="match status" value="1"/>
</dbReference>
<dbReference type="InterPro" id="IPR009674">
    <property type="entry name" value="Rpa2_dom_4"/>
</dbReference>
<dbReference type="EMBL" id="DS989735">
    <property type="protein sequence ID" value="EEA07882.1"/>
    <property type="molecule type" value="Genomic_DNA"/>
</dbReference>
<evidence type="ECO:0000259" key="19">
    <source>
        <dbReference type="Pfam" id="PF04560"/>
    </source>
</evidence>
<sequence length="1341" mass="151776">MFIAADKYKSAPKKCYRTTVGICHFVWQIKESKFGWLFMDFEYRERLLEAVWPHIESFNCFLLTGLSNIVINLPSIYIDSDYVIDDCELNVGYIPREYLRIKVTCIKVGKPIFGSTESSNTKMYPCSARNGHLSYSAPLWIEFECYNSSSKSSVRHNLFAGSIPIMVRSLACHLYSLSPNELVANGEDPNEVGGYFIINGNERVIRYVIQQRCNYPVGLKRSRFTSRDIFGTEYAILLRSLRNDGTSTANYLYGTTDNQCVYRILLNRQEWLLPFWNVLLAVGSIYDAKTLRNKILQYCCNTRDEYDPLYGVINMLTIEWGLDNSSGVENSVIPPSYDGAFGDIEIIENRHLHNLGKLVWEGVVFYLPPGSLYQDAGRFIIDNHILVHLPEWNAKLECLILMFIKLLKLQYGQIREESIDSFAYQEILSSGNLYASVLKDAIFSFLQKIRMIYITEIRNRNSSKSEKEASDELPLPYSSAALDLLRDDSFFKTSLIRNISMIPKRIQYFMATGNIKTTQLDLQQLSGWTVVADRLNFNRFLSHFRAVHRGQFFTTMKTTDVRKLMGETWGFLCPVHTPDGEPCGLLLHLSQDTIPVTQFEIQSTLKNLRDYLVGQNIPCDDGLGTLSIQWGSLNLDDIYVPDLSKSVPVMLDGRVMFHIPKLKFTFWQEKLRNLKWSKTPSILPVHTEIACIPPDCGVFSGIFMFTAPGRLVRPVLHLKSNKIDWIGPLAQPWMDIGVTEEETQKSIKLYNLQMKLFGLYRNDNITSDIETTDNMDKNQIEEMIKKDYTLGCNPVMYTHQELHPSTILSITASLIPYAHHNQSPRNMYQCQMLKQTMGTPCYSYPYRTDNRMYRIITPQNPLVITKGYASYGFSEYPTGTNAIVAVISHSGYDMEDAMVLNKASYERGIFHACVYKTKILFAAPNSVIKKSDAESYRFHNIGPDGKLVIKELGADGLPMIGQKLVKGSPMCRVEKLGSGGVISNAIVQTYHDDEEAYVEKINRVGSGLSTESHSDSTLGGSGGPGGSEYSSGYGEKISLKLRIVRNPMVGDKFASRHGQKGILSMLWPHENMPFGESGIVPDILFNPHGFPSRMTVGMLIECMAGKAACLHGASALDATPFHRNITDKQTILEDKEMGIDLSKQSTVDYFGKALLKTGFQYFGCEPLFNGMTGTEMPCHIFMGVIYYQRLRHMVADKAQVRSTGPIDALTRQPVKGRKRHGGIRFGEMERDSLISYGVSSIIADRLLKCSDEHKAYVCPYCGLIFSAILPRKTTNFQNRLATTLPHVAICKVCKTPCRLITLPYVFRYLCNELATMNIVIRLELEQEDVPISIRSIKDKSS</sequence>
<comment type="subunit">
    <text evidence="14">In plastids the minimal PEP RNA polymerase catalytic core is composed of four subunits: alpha, beta, beta', and beta''. When a (nuclear-encoded) sigma factor is associated with the core the holoenzyme is formed, which can initiate transcription.</text>
</comment>
<dbReference type="InterPro" id="IPR037033">
    <property type="entry name" value="DNA-dir_RNAP_su2_hyb_sf"/>
</dbReference>
<dbReference type="GO" id="GO:0005634">
    <property type="term" value="C:nucleus"/>
    <property type="evidence" value="ECO:0007669"/>
    <property type="project" value="UniProtKB-SubCell"/>
</dbReference>
<dbReference type="Pfam" id="PF00562">
    <property type="entry name" value="RNA_pol_Rpb2_6"/>
    <property type="match status" value="1"/>
</dbReference>
<dbReference type="Pfam" id="PF04565">
    <property type="entry name" value="RNA_pol_Rpb2_3"/>
    <property type="match status" value="1"/>
</dbReference>
<dbReference type="Pfam" id="PF04563">
    <property type="entry name" value="RNA_pol_Rpb2_1"/>
    <property type="match status" value="1"/>
</dbReference>
<dbReference type="Gene3D" id="3.90.1110.10">
    <property type="entry name" value="RNA polymerase Rpb2, domain 2"/>
    <property type="match status" value="1"/>
</dbReference>
<dbReference type="RefSeq" id="XP_002142231.1">
    <property type="nucleotide sequence ID" value="XM_002142195.1"/>
</dbReference>
<evidence type="ECO:0000259" key="22">
    <source>
        <dbReference type="Pfam" id="PF06883"/>
    </source>
</evidence>
<dbReference type="CDD" id="cd00653">
    <property type="entry name" value="RNA_pol_B_RPB2"/>
    <property type="match status" value="1"/>
</dbReference>
<dbReference type="eggNOG" id="KOG0216">
    <property type="taxonomic scope" value="Eukaryota"/>
</dbReference>
<keyword evidence="10 16" id="KW-0548">Nucleotidyltransferase</keyword>
<keyword evidence="13" id="KW-0539">Nucleus</keyword>
<dbReference type="InterPro" id="IPR037034">
    <property type="entry name" value="RNA_pol_Rpb2_2_sf"/>
</dbReference>
<dbReference type="Pfam" id="PF04560">
    <property type="entry name" value="RNA_pol_Rpb2_7"/>
    <property type="match status" value="1"/>
</dbReference>
<dbReference type="SUPFAM" id="SSF64484">
    <property type="entry name" value="beta and beta-prime subunits of DNA dependent RNA-polymerase"/>
    <property type="match status" value="1"/>
</dbReference>
<gene>
    <name evidence="23" type="ORF">CMU_029570</name>
</gene>
<evidence type="ECO:0000256" key="3">
    <source>
        <dbReference type="ARBA" id="ARBA00004467"/>
    </source>
</evidence>
<evidence type="ECO:0000256" key="2">
    <source>
        <dbReference type="ARBA" id="ARBA00004123"/>
    </source>
</evidence>
<evidence type="ECO:0000256" key="11">
    <source>
        <dbReference type="ARBA" id="ARBA00022887"/>
    </source>
</evidence>
<evidence type="ECO:0000256" key="5">
    <source>
        <dbReference type="ARBA" id="ARBA00012418"/>
    </source>
</evidence>
<dbReference type="VEuPathDB" id="CryptoDB:CMU_029570"/>
<dbReference type="STRING" id="441375.B6AI41"/>
<evidence type="ECO:0000256" key="9">
    <source>
        <dbReference type="ARBA" id="ARBA00022679"/>
    </source>
</evidence>
<keyword evidence="11" id="KW-0933">Apicoplast</keyword>
<dbReference type="InterPro" id="IPR007645">
    <property type="entry name" value="RNA_pol_Rpb2_3"/>
</dbReference>
<evidence type="ECO:0000256" key="7">
    <source>
        <dbReference type="ARBA" id="ARBA00022478"/>
    </source>
</evidence>
<proteinExistence type="inferred from homology"/>
<feature type="domain" description="RNA polymerase Rpb2" evidence="21">
    <location>
        <begin position="530"/>
        <end position="591"/>
    </location>
</feature>
<protein>
    <recommendedName>
        <fullName evidence="6 16">DNA-directed RNA polymerase subunit beta</fullName>
        <ecNumber evidence="5 16">2.7.7.6</ecNumber>
    </recommendedName>
</protein>
<evidence type="ECO:0000256" key="12">
    <source>
        <dbReference type="ARBA" id="ARBA00023163"/>
    </source>
</evidence>
<evidence type="ECO:0000313" key="24">
    <source>
        <dbReference type="Proteomes" id="UP000001460"/>
    </source>
</evidence>
<dbReference type="Gene3D" id="3.90.1070.20">
    <property type="match status" value="1"/>
</dbReference>
<evidence type="ECO:0000313" key="23">
    <source>
        <dbReference type="EMBL" id="EEA07882.1"/>
    </source>
</evidence>
<dbReference type="GeneID" id="6997339"/>
<keyword evidence="12 16" id="KW-0804">Transcription</keyword>
<dbReference type="GO" id="GO:0003677">
    <property type="term" value="F:DNA binding"/>
    <property type="evidence" value="ECO:0007669"/>
    <property type="project" value="InterPro"/>
</dbReference>
<feature type="domain" description="RNA polymerase beta subunit protrusion" evidence="20">
    <location>
        <begin position="50"/>
        <end position="456"/>
    </location>
</feature>
<evidence type="ECO:0000259" key="20">
    <source>
        <dbReference type="Pfam" id="PF04563"/>
    </source>
</evidence>
<dbReference type="InterPro" id="IPR014724">
    <property type="entry name" value="RNA_pol_RPB2_OB-fold"/>
</dbReference>
<dbReference type="PROSITE" id="PS01166">
    <property type="entry name" value="RNA_POL_BETA"/>
    <property type="match status" value="1"/>
</dbReference>
<evidence type="ECO:0000256" key="17">
    <source>
        <dbReference type="SAM" id="MobiDB-lite"/>
    </source>
</evidence>
<dbReference type="InterPro" id="IPR007121">
    <property type="entry name" value="RNA_pol_bsu_CS"/>
</dbReference>
<dbReference type="Proteomes" id="UP000001460">
    <property type="component" value="Unassembled WGS sequence"/>
</dbReference>
<dbReference type="GO" id="GO:0006351">
    <property type="term" value="P:DNA-templated transcription"/>
    <property type="evidence" value="ECO:0007669"/>
    <property type="project" value="InterPro"/>
</dbReference>
<evidence type="ECO:0000259" key="21">
    <source>
        <dbReference type="Pfam" id="PF04565"/>
    </source>
</evidence>
<dbReference type="InterPro" id="IPR007644">
    <property type="entry name" value="RNA_pol_bsu_protrusion"/>
</dbReference>
<keyword evidence="7 16" id="KW-0240">DNA-directed RNA polymerase</keyword>
<feature type="region of interest" description="Disordered" evidence="17">
    <location>
        <begin position="1008"/>
        <end position="1029"/>
    </location>
</feature>
<name>B6AI41_CRYMR</name>
<evidence type="ECO:0000256" key="8">
    <source>
        <dbReference type="ARBA" id="ARBA00022640"/>
    </source>
</evidence>
<evidence type="ECO:0000256" key="13">
    <source>
        <dbReference type="ARBA" id="ARBA00023242"/>
    </source>
</evidence>
<dbReference type="GO" id="GO:0032549">
    <property type="term" value="F:ribonucleoside binding"/>
    <property type="evidence" value="ECO:0007669"/>
    <property type="project" value="InterPro"/>
</dbReference>
<dbReference type="GO" id="GO:0020011">
    <property type="term" value="C:apicoplast"/>
    <property type="evidence" value="ECO:0007669"/>
    <property type="project" value="UniProtKB-SubCell"/>
</dbReference>
<evidence type="ECO:0000256" key="6">
    <source>
        <dbReference type="ARBA" id="ARBA00021955"/>
    </source>
</evidence>
<dbReference type="EC" id="2.7.7.6" evidence="5 16"/>
<comment type="function">
    <text evidence="1 16">DNA-dependent RNA polymerase catalyzes the transcription of DNA into RNA using the four ribonucleoside triphosphates as substrates.</text>
</comment>
<evidence type="ECO:0000256" key="14">
    <source>
        <dbReference type="ARBA" id="ARBA00026088"/>
    </source>
</evidence>
<evidence type="ECO:0000256" key="10">
    <source>
        <dbReference type="ARBA" id="ARBA00022695"/>
    </source>
</evidence>
<comment type="similarity">
    <text evidence="4 15">Belongs to the RNA polymerase beta chain family.</text>
</comment>
<reference evidence="23" key="1">
    <citation type="submission" date="2008-06" db="EMBL/GenBank/DDBJ databases">
        <authorList>
            <person name="Lorenzi H."/>
            <person name="Inman J."/>
            <person name="Miller J."/>
            <person name="Schobel S."/>
            <person name="Amedeo P."/>
            <person name="Caler E.V."/>
            <person name="da Silva J."/>
        </authorList>
    </citation>
    <scope>NUCLEOTIDE SEQUENCE [LARGE SCALE GENOMIC DNA]</scope>
    <source>
        <strain evidence="23">RN66</strain>
    </source>
</reference>
<feature type="domain" description="RNA polymerase Rpb2" evidence="19">
    <location>
        <begin position="1221"/>
        <end position="1324"/>
    </location>
</feature>
<evidence type="ECO:0000256" key="4">
    <source>
        <dbReference type="ARBA" id="ARBA00006835"/>
    </source>
</evidence>
<dbReference type="Gene3D" id="2.40.50.150">
    <property type="match status" value="1"/>
</dbReference>
<comment type="subcellular location">
    <subcellularLocation>
        <location evidence="2">Nucleus</location>
    </subcellularLocation>
    <subcellularLocation>
        <location evidence="3">Plastid</location>
        <location evidence="3">Apicoplast</location>
    </subcellularLocation>
</comment>
<feature type="domain" description="DNA-directed RNA polymerase subunit 2 hybrid-binding" evidence="18">
    <location>
        <begin position="812"/>
        <end position="1219"/>
    </location>
</feature>
<feature type="domain" description="DNA-directed RNA polymerase I subunit RPA2" evidence="22">
    <location>
        <begin position="669"/>
        <end position="713"/>
    </location>
</feature>
<evidence type="ECO:0000256" key="16">
    <source>
        <dbReference type="RuleBase" id="RU363031"/>
    </source>
</evidence>
<dbReference type="GO" id="GO:0000428">
    <property type="term" value="C:DNA-directed RNA polymerase complex"/>
    <property type="evidence" value="ECO:0007669"/>
    <property type="project" value="UniProtKB-KW"/>
</dbReference>
<organism evidence="23 24">
    <name type="scientific">Cryptosporidium muris (strain RN66)</name>
    <dbReference type="NCBI Taxonomy" id="441375"/>
    <lineage>
        <taxon>Eukaryota</taxon>
        <taxon>Sar</taxon>
        <taxon>Alveolata</taxon>
        <taxon>Apicomplexa</taxon>
        <taxon>Conoidasida</taxon>
        <taxon>Coccidia</taxon>
        <taxon>Eucoccidiorida</taxon>
        <taxon>Eimeriorina</taxon>
        <taxon>Cryptosporidiidae</taxon>
        <taxon>Cryptosporidium</taxon>
    </lineage>
</organism>
<accession>B6AI41</accession>
<dbReference type="InterPro" id="IPR007641">
    <property type="entry name" value="RNA_pol_Rpb2_7"/>
</dbReference>
<dbReference type="Gene3D" id="2.40.270.10">
    <property type="entry name" value="DNA-directed RNA polymerase, subunit 2, domain 6"/>
    <property type="match status" value="1"/>
</dbReference>
<dbReference type="Gene3D" id="3.90.1800.10">
    <property type="entry name" value="RNA polymerase alpha subunit dimerisation domain"/>
    <property type="match status" value="1"/>
</dbReference>
<evidence type="ECO:0000256" key="15">
    <source>
        <dbReference type="RuleBase" id="RU000434"/>
    </source>
</evidence>
<feature type="compositionally biased region" description="Polar residues" evidence="17">
    <location>
        <begin position="1008"/>
        <end position="1018"/>
    </location>
</feature>
<keyword evidence="9 16" id="KW-0808">Transferase</keyword>
<dbReference type="PANTHER" id="PTHR20856">
    <property type="entry name" value="DNA-DIRECTED RNA POLYMERASE I SUBUNIT 2"/>
    <property type="match status" value="1"/>
</dbReference>
<dbReference type="OMA" id="FFGVVHY"/>
<dbReference type="FunFam" id="2.40.270.10:FF:000011">
    <property type="entry name" value="DNA-directed RNA polymerase subunit beta"/>
    <property type="match status" value="1"/>
</dbReference>
<dbReference type="GO" id="GO:0003899">
    <property type="term" value="F:DNA-directed RNA polymerase activity"/>
    <property type="evidence" value="ECO:0007669"/>
    <property type="project" value="UniProtKB-EC"/>
</dbReference>
<evidence type="ECO:0000259" key="18">
    <source>
        <dbReference type="Pfam" id="PF00562"/>
    </source>
</evidence>
<keyword evidence="24" id="KW-1185">Reference proteome</keyword>
<dbReference type="OrthoDB" id="10248617at2759"/>
<comment type="catalytic activity">
    <reaction evidence="16">
        <text>RNA(n) + a ribonucleoside 5'-triphosphate = RNA(n+1) + diphosphate</text>
        <dbReference type="Rhea" id="RHEA:21248"/>
        <dbReference type="Rhea" id="RHEA-COMP:14527"/>
        <dbReference type="Rhea" id="RHEA-COMP:17342"/>
        <dbReference type="ChEBI" id="CHEBI:33019"/>
        <dbReference type="ChEBI" id="CHEBI:61557"/>
        <dbReference type="ChEBI" id="CHEBI:140395"/>
        <dbReference type="EC" id="2.7.7.6"/>
    </reaction>
</comment>
<dbReference type="InterPro" id="IPR015712">
    <property type="entry name" value="DNA-dir_RNA_pol_su2"/>
</dbReference>
<evidence type="ECO:0000256" key="1">
    <source>
        <dbReference type="ARBA" id="ARBA00004026"/>
    </source>
</evidence>